<gene>
    <name evidence="9" type="ORF">FNV43_RR08138</name>
</gene>
<feature type="compositionally biased region" description="Low complexity" evidence="6">
    <location>
        <begin position="122"/>
        <end position="132"/>
    </location>
</feature>
<dbReference type="PROSITE" id="PS51667">
    <property type="entry name" value="WRC"/>
    <property type="match status" value="1"/>
</dbReference>
<dbReference type="Pfam" id="PF08880">
    <property type="entry name" value="QLQ"/>
    <property type="match status" value="1"/>
</dbReference>
<keyword evidence="5" id="KW-0804">Transcription</keyword>
<dbReference type="SMART" id="SM00951">
    <property type="entry name" value="QLQ"/>
    <property type="match status" value="1"/>
</dbReference>
<sequence length="336" mass="38261">MMSANTSARSRTPFTATQWQELEHQALIFKYMVSGVPIPPDLIYSVKRSVDSSFSRLFTQHPIGWGCFELGFSRKVDPEPGRCRRTDGKKWRCSKEAYPDSKYCERHMHRGRNRSRKPVEVSSTLGTTSTTPIPSPTNLSMNRSLSTSPSTMSTYSSYPSSMASGPHTHLHPQHNSPLYPFLYPQSSTTRPPGYGLLPENNTPYFSVKSESYTQTDRDYRYYHGTKESQDELAFFPESSGSTRSLPESCYPLLSSYRGYSQPQHIQSLTDTSKEAKQSEEQHCFILGTDFKSPRPTIKTEKEPETQKPLHHFFGEWPPKNTDSWLDLASNSRIQSP</sequence>
<evidence type="ECO:0000256" key="1">
    <source>
        <dbReference type="ARBA" id="ARBA00004123"/>
    </source>
</evidence>
<feature type="compositionally biased region" description="Basic residues" evidence="6">
    <location>
        <begin position="107"/>
        <end position="116"/>
    </location>
</feature>
<accession>A0A8K0HFY6</accession>
<dbReference type="PANTHER" id="PTHR31602:SF60">
    <property type="entry name" value="GROWTH-REGULATING FACTOR 5"/>
    <property type="match status" value="1"/>
</dbReference>
<feature type="region of interest" description="Disordered" evidence="6">
    <location>
        <begin position="292"/>
        <end position="336"/>
    </location>
</feature>
<dbReference type="PROSITE" id="PS51666">
    <property type="entry name" value="QLQ"/>
    <property type="match status" value="1"/>
</dbReference>
<feature type="region of interest" description="Disordered" evidence="6">
    <location>
        <begin position="107"/>
        <end position="171"/>
    </location>
</feature>
<keyword evidence="10" id="KW-1185">Reference proteome</keyword>
<dbReference type="EMBL" id="VOIH02000003">
    <property type="protein sequence ID" value="KAF3452042.1"/>
    <property type="molecule type" value="Genomic_DNA"/>
</dbReference>
<dbReference type="GO" id="GO:0099402">
    <property type="term" value="P:plant organ development"/>
    <property type="evidence" value="ECO:0007669"/>
    <property type="project" value="UniProtKB-ARBA"/>
</dbReference>
<dbReference type="InterPro" id="IPR014977">
    <property type="entry name" value="WRC_dom"/>
</dbReference>
<evidence type="ECO:0000256" key="2">
    <source>
        <dbReference type="ARBA" id="ARBA00008122"/>
    </source>
</evidence>
<dbReference type="GO" id="GO:0005634">
    <property type="term" value="C:nucleus"/>
    <property type="evidence" value="ECO:0007669"/>
    <property type="project" value="UniProtKB-SubCell"/>
</dbReference>
<comment type="similarity">
    <text evidence="2 5">Belongs to the GRF family.</text>
</comment>
<dbReference type="GO" id="GO:0006355">
    <property type="term" value="P:regulation of DNA-templated transcription"/>
    <property type="evidence" value="ECO:0007669"/>
    <property type="project" value="InterPro"/>
</dbReference>
<feature type="short sequence motif" description="Bipartite nuclear localization signal" evidence="4">
    <location>
        <begin position="82"/>
        <end position="92"/>
    </location>
</feature>
<comment type="subcellular location">
    <subcellularLocation>
        <location evidence="1 4 5">Nucleus</location>
    </subcellularLocation>
</comment>
<name>A0A8K0HFY6_9ROSA</name>
<evidence type="ECO:0000256" key="3">
    <source>
        <dbReference type="ARBA" id="ARBA00023242"/>
    </source>
</evidence>
<feature type="domain" description="WRC" evidence="8">
    <location>
        <begin position="77"/>
        <end position="121"/>
    </location>
</feature>
<dbReference type="GO" id="GO:0005524">
    <property type="term" value="F:ATP binding"/>
    <property type="evidence" value="ECO:0007669"/>
    <property type="project" value="UniProtKB-UniRule"/>
</dbReference>
<dbReference type="GO" id="GO:0006351">
    <property type="term" value="P:DNA-templated transcription"/>
    <property type="evidence" value="ECO:0007669"/>
    <property type="project" value="UniProtKB-UniRule"/>
</dbReference>
<keyword evidence="5" id="KW-0010">Activator</keyword>
<dbReference type="Proteomes" id="UP000796880">
    <property type="component" value="Unassembled WGS sequence"/>
</dbReference>
<dbReference type="PANTHER" id="PTHR31602">
    <property type="entry name" value="GROWTH-REGULATING FACTOR 5"/>
    <property type="match status" value="1"/>
</dbReference>
<dbReference type="Pfam" id="PF08879">
    <property type="entry name" value="WRC"/>
    <property type="match status" value="1"/>
</dbReference>
<evidence type="ECO:0000259" key="7">
    <source>
        <dbReference type="PROSITE" id="PS51666"/>
    </source>
</evidence>
<feature type="short sequence motif" description="Bipartite nuclear localization signal" evidence="4">
    <location>
        <begin position="110"/>
        <end position="117"/>
    </location>
</feature>
<comment type="function">
    <text evidence="5">Transcription activator.</text>
</comment>
<feature type="domain" description="QLQ" evidence="7">
    <location>
        <begin position="13"/>
        <end position="48"/>
    </location>
</feature>
<evidence type="ECO:0000313" key="9">
    <source>
        <dbReference type="EMBL" id="KAF3452042.1"/>
    </source>
</evidence>
<organism evidence="9 10">
    <name type="scientific">Rhamnella rubrinervis</name>
    <dbReference type="NCBI Taxonomy" id="2594499"/>
    <lineage>
        <taxon>Eukaryota</taxon>
        <taxon>Viridiplantae</taxon>
        <taxon>Streptophyta</taxon>
        <taxon>Embryophyta</taxon>
        <taxon>Tracheophyta</taxon>
        <taxon>Spermatophyta</taxon>
        <taxon>Magnoliopsida</taxon>
        <taxon>eudicotyledons</taxon>
        <taxon>Gunneridae</taxon>
        <taxon>Pentapetalae</taxon>
        <taxon>rosids</taxon>
        <taxon>fabids</taxon>
        <taxon>Rosales</taxon>
        <taxon>Rhamnaceae</taxon>
        <taxon>rhamnoid group</taxon>
        <taxon>Rhamneae</taxon>
        <taxon>Rhamnella</taxon>
    </lineage>
</organism>
<evidence type="ECO:0000256" key="4">
    <source>
        <dbReference type="PROSITE-ProRule" id="PRU01002"/>
    </source>
</evidence>
<dbReference type="AlphaFoldDB" id="A0A8K0HFY6"/>
<feature type="compositionally biased region" description="Polar residues" evidence="6">
    <location>
        <begin position="320"/>
        <end position="336"/>
    </location>
</feature>
<proteinExistence type="inferred from homology"/>
<keyword evidence="3 4" id="KW-0539">Nucleus</keyword>
<feature type="compositionally biased region" description="Low complexity" evidence="6">
    <location>
        <begin position="146"/>
        <end position="162"/>
    </location>
</feature>
<protein>
    <recommendedName>
        <fullName evidence="5">Growth-regulating factor</fullName>
    </recommendedName>
</protein>
<dbReference type="InterPro" id="IPR014978">
    <property type="entry name" value="Gln-Leu-Gln_QLQ"/>
</dbReference>
<evidence type="ECO:0000256" key="6">
    <source>
        <dbReference type="SAM" id="MobiDB-lite"/>
    </source>
</evidence>
<evidence type="ECO:0000313" key="10">
    <source>
        <dbReference type="Proteomes" id="UP000796880"/>
    </source>
</evidence>
<comment type="caution">
    <text evidence="9">The sequence shown here is derived from an EMBL/GenBank/DDBJ whole genome shotgun (WGS) entry which is preliminary data.</text>
</comment>
<feature type="compositionally biased region" description="Basic and acidic residues" evidence="6">
    <location>
        <begin position="297"/>
        <end position="307"/>
    </location>
</feature>
<comment type="domain">
    <text evidence="5">The QLQ domain and WRC domain may be involved in protein-protein interaction and DNA-binding, respectively.</text>
</comment>
<keyword evidence="5" id="KW-0805">Transcription regulation</keyword>
<dbReference type="OrthoDB" id="1927209at2759"/>
<evidence type="ECO:0000256" key="5">
    <source>
        <dbReference type="RuleBase" id="RU367127"/>
    </source>
</evidence>
<reference evidence="9" key="1">
    <citation type="submission" date="2020-03" db="EMBL/GenBank/DDBJ databases">
        <title>A high-quality chromosome-level genome assembly of a woody plant with both climbing and erect habits, Rhamnella rubrinervis.</title>
        <authorList>
            <person name="Lu Z."/>
            <person name="Yang Y."/>
            <person name="Zhu X."/>
            <person name="Sun Y."/>
        </authorList>
    </citation>
    <scope>NUCLEOTIDE SEQUENCE</scope>
    <source>
        <strain evidence="9">BYM</strain>
        <tissue evidence="9">Leaf</tissue>
    </source>
</reference>
<dbReference type="InterPro" id="IPR031137">
    <property type="entry name" value="GRF"/>
</dbReference>
<evidence type="ECO:0000259" key="8">
    <source>
        <dbReference type="PROSITE" id="PS51667"/>
    </source>
</evidence>